<evidence type="ECO:0000313" key="3">
    <source>
        <dbReference type="EMBL" id="POR03962.1"/>
    </source>
</evidence>
<gene>
    <name evidence="3" type="ORF">AU468_04665</name>
</gene>
<feature type="compositionally biased region" description="Basic and acidic residues" evidence="2">
    <location>
        <begin position="158"/>
        <end position="174"/>
    </location>
</feature>
<proteinExistence type="predicted"/>
<feature type="compositionally biased region" description="Low complexity" evidence="2">
    <location>
        <begin position="117"/>
        <end position="133"/>
    </location>
</feature>
<dbReference type="EMBL" id="LPWH01000051">
    <property type="protein sequence ID" value="POR03962.1"/>
    <property type="molecule type" value="Genomic_DNA"/>
</dbReference>
<keyword evidence="1" id="KW-0175">Coiled coil</keyword>
<protein>
    <recommendedName>
        <fullName evidence="5">Cell division protein ZapB</fullName>
    </recommendedName>
</protein>
<dbReference type="RefSeq" id="WP_103679722.1">
    <property type="nucleotide sequence ID" value="NZ_LPWH01000051.1"/>
</dbReference>
<feature type="region of interest" description="Disordered" evidence="2">
    <location>
        <begin position="77"/>
        <end position="197"/>
    </location>
</feature>
<feature type="coiled-coil region" evidence="1">
    <location>
        <begin position="7"/>
        <end position="55"/>
    </location>
</feature>
<organism evidence="3 4">
    <name type="scientific">Alkalispirochaeta sphaeroplastigenens</name>
    <dbReference type="NCBI Taxonomy" id="1187066"/>
    <lineage>
        <taxon>Bacteria</taxon>
        <taxon>Pseudomonadati</taxon>
        <taxon>Spirochaetota</taxon>
        <taxon>Spirochaetia</taxon>
        <taxon>Spirochaetales</taxon>
        <taxon>Spirochaetaceae</taxon>
        <taxon>Alkalispirochaeta</taxon>
    </lineage>
</organism>
<dbReference type="AlphaFoldDB" id="A0A2S4JWR2"/>
<evidence type="ECO:0000313" key="4">
    <source>
        <dbReference type="Proteomes" id="UP000237350"/>
    </source>
</evidence>
<dbReference type="GO" id="GO:0005737">
    <property type="term" value="C:cytoplasm"/>
    <property type="evidence" value="ECO:0007669"/>
    <property type="project" value="InterPro"/>
</dbReference>
<reference evidence="4" key="1">
    <citation type="submission" date="2015-12" db="EMBL/GenBank/DDBJ databases">
        <authorList>
            <person name="Lodha T.D."/>
            <person name="Chintalapati S."/>
            <person name="Chintalapati V.R."/>
            <person name="Sravanthi T."/>
        </authorList>
    </citation>
    <scope>NUCLEOTIDE SEQUENCE [LARGE SCALE GENOMIC DNA]</scope>
    <source>
        <strain evidence="4">JC133</strain>
    </source>
</reference>
<accession>A0A2S4JWR2</accession>
<name>A0A2S4JWR2_9SPIO</name>
<dbReference type="GO" id="GO:0090529">
    <property type="term" value="P:cell septum assembly"/>
    <property type="evidence" value="ECO:0007669"/>
    <property type="project" value="InterPro"/>
</dbReference>
<dbReference type="GO" id="GO:0043093">
    <property type="term" value="P:FtsZ-dependent cytokinesis"/>
    <property type="evidence" value="ECO:0007669"/>
    <property type="project" value="InterPro"/>
</dbReference>
<keyword evidence="4" id="KW-1185">Reference proteome</keyword>
<evidence type="ECO:0000256" key="2">
    <source>
        <dbReference type="SAM" id="MobiDB-lite"/>
    </source>
</evidence>
<evidence type="ECO:0008006" key="5">
    <source>
        <dbReference type="Google" id="ProtNLM"/>
    </source>
</evidence>
<comment type="caution">
    <text evidence="3">The sequence shown here is derived from an EMBL/GenBank/DDBJ whole genome shotgun (WGS) entry which is preliminary data.</text>
</comment>
<sequence length="197" mass="21593">MIKIEQVRLLEQRVQKVIARVGELQEENTILHEELQTYQDRVSDLEARLEGYASSQEEIEAGILSALQRLDEVEDTLGEEGTEARQVEVDLPSDQDASNQPPSNPEPREEAQEESAPTDSTDFPSGDDGPSGDNGETPSGEEAREPLGTPEAGQDHSWGAREEADSTEEPRQEEAPFAAESGEDEAAHQPGPELDIF</sequence>
<dbReference type="Proteomes" id="UP000237350">
    <property type="component" value="Unassembled WGS sequence"/>
</dbReference>
<dbReference type="OrthoDB" id="363240at2"/>
<evidence type="ECO:0000256" key="1">
    <source>
        <dbReference type="SAM" id="Coils"/>
    </source>
</evidence>